<evidence type="ECO:0000313" key="2">
    <source>
        <dbReference type="Proteomes" id="UP000785613"/>
    </source>
</evidence>
<sequence>MDTMIAKKNVLERLHGLRFDEKSLIMWVTSTGCTGKDDFDIRVTKGTTGKITLGLEIVRTTPDLCKTTTHVVELSFSWEELGLDPELLKATSVKVANPFGVLR</sequence>
<dbReference type="RefSeq" id="WP_167230013.1">
    <property type="nucleotide sequence ID" value="NZ_VUYU01000026.1"/>
</dbReference>
<reference evidence="1 2" key="1">
    <citation type="submission" date="2019-09" db="EMBL/GenBank/DDBJ databases">
        <title>Taxonomy of Antarctic Massilia spp.: description of Massilia rubra sp. nov., Massilia aquatica sp. nov., Massilia mucilaginosa sp. nov., Massilia frigida sp. nov. isolated from streams, lakes and regoliths.</title>
        <authorList>
            <person name="Holochova P."/>
            <person name="Sedlacek I."/>
            <person name="Kralova S."/>
            <person name="Maslanova I."/>
            <person name="Busse H.-J."/>
            <person name="Stankova E."/>
            <person name="Vrbovska V."/>
            <person name="Kovarovic V."/>
            <person name="Bartak M."/>
            <person name="Svec P."/>
            <person name="Pantucek R."/>
        </authorList>
    </citation>
    <scope>NUCLEOTIDE SEQUENCE [LARGE SCALE GENOMIC DNA]</scope>
    <source>
        <strain evidence="1 2">CCM 8692</strain>
    </source>
</reference>
<name>A0ABX0LTB7_9BURK</name>
<organism evidence="1 2">
    <name type="scientific">Massilia rubra</name>
    <dbReference type="NCBI Taxonomy" id="2607910"/>
    <lineage>
        <taxon>Bacteria</taxon>
        <taxon>Pseudomonadati</taxon>
        <taxon>Pseudomonadota</taxon>
        <taxon>Betaproteobacteria</taxon>
        <taxon>Burkholderiales</taxon>
        <taxon>Oxalobacteraceae</taxon>
        <taxon>Telluria group</taxon>
        <taxon>Massilia</taxon>
    </lineage>
</organism>
<dbReference type="EMBL" id="VUYU01000026">
    <property type="protein sequence ID" value="NHZ37224.1"/>
    <property type="molecule type" value="Genomic_DNA"/>
</dbReference>
<gene>
    <name evidence="1" type="ORF">F0185_27030</name>
</gene>
<protein>
    <submittedName>
        <fullName evidence="1">Uncharacterized protein</fullName>
    </submittedName>
</protein>
<dbReference type="PROSITE" id="PS51257">
    <property type="entry name" value="PROKAR_LIPOPROTEIN"/>
    <property type="match status" value="1"/>
</dbReference>
<proteinExistence type="predicted"/>
<dbReference type="Proteomes" id="UP000785613">
    <property type="component" value="Unassembled WGS sequence"/>
</dbReference>
<accession>A0ABX0LTB7</accession>
<evidence type="ECO:0000313" key="1">
    <source>
        <dbReference type="EMBL" id="NHZ37224.1"/>
    </source>
</evidence>
<comment type="caution">
    <text evidence="1">The sequence shown here is derived from an EMBL/GenBank/DDBJ whole genome shotgun (WGS) entry which is preliminary data.</text>
</comment>
<keyword evidence="2" id="KW-1185">Reference proteome</keyword>